<reference evidence="2 3" key="1">
    <citation type="submission" date="2019-06" db="EMBL/GenBank/DDBJ databases">
        <title>Sorghum-associated microbial communities from plants grown in Nebraska, USA.</title>
        <authorList>
            <person name="Schachtman D."/>
        </authorList>
    </citation>
    <scope>NUCLEOTIDE SEQUENCE [LARGE SCALE GENOMIC DNA]</scope>
    <source>
        <strain evidence="2 3">1209</strain>
    </source>
</reference>
<protein>
    <recommendedName>
        <fullName evidence="4">DUF2892 family protein</fullName>
    </recommendedName>
</protein>
<dbReference type="AlphaFoldDB" id="A0A561P770"/>
<keyword evidence="1" id="KW-1133">Transmembrane helix</keyword>
<keyword evidence="1" id="KW-0812">Transmembrane</keyword>
<organism evidence="2 3">
    <name type="scientific">Chitinophaga polysaccharea</name>
    <dbReference type="NCBI Taxonomy" id="1293035"/>
    <lineage>
        <taxon>Bacteria</taxon>
        <taxon>Pseudomonadati</taxon>
        <taxon>Bacteroidota</taxon>
        <taxon>Chitinophagia</taxon>
        <taxon>Chitinophagales</taxon>
        <taxon>Chitinophagaceae</taxon>
        <taxon>Chitinophaga</taxon>
    </lineage>
</organism>
<evidence type="ECO:0008006" key="4">
    <source>
        <dbReference type="Google" id="ProtNLM"/>
    </source>
</evidence>
<name>A0A561P770_9BACT</name>
<keyword evidence="3" id="KW-1185">Reference proteome</keyword>
<accession>A0A561P770</accession>
<feature type="transmembrane region" description="Helical" evidence="1">
    <location>
        <begin position="12"/>
        <end position="43"/>
    </location>
</feature>
<evidence type="ECO:0000256" key="1">
    <source>
        <dbReference type="SAM" id="Phobius"/>
    </source>
</evidence>
<dbReference type="EMBL" id="VIWO01000011">
    <property type="protein sequence ID" value="TWF33965.1"/>
    <property type="molecule type" value="Genomic_DNA"/>
</dbReference>
<evidence type="ECO:0000313" key="2">
    <source>
        <dbReference type="EMBL" id="TWF33965.1"/>
    </source>
</evidence>
<comment type="caution">
    <text evidence="2">The sequence shown here is derived from an EMBL/GenBank/DDBJ whole genome shotgun (WGS) entry which is preliminary data.</text>
</comment>
<dbReference type="OrthoDB" id="1049592at2"/>
<keyword evidence="1" id="KW-0472">Membrane</keyword>
<dbReference type="Proteomes" id="UP000320811">
    <property type="component" value="Unassembled WGS sequence"/>
</dbReference>
<proteinExistence type="predicted"/>
<gene>
    <name evidence="2" type="ORF">FHW36_111156</name>
</gene>
<evidence type="ECO:0000313" key="3">
    <source>
        <dbReference type="Proteomes" id="UP000320811"/>
    </source>
</evidence>
<dbReference type="RefSeq" id="WP_145674041.1">
    <property type="nucleotide sequence ID" value="NZ_VIWO01000011.1"/>
</dbReference>
<sequence length="63" mass="7045">MKRILNRWSISRIVRLVIGVSIIILAIQMKMLMIGILGSMVLIQAIINSTCCDNGACDVKERK</sequence>